<evidence type="ECO:0000256" key="4">
    <source>
        <dbReference type="ARBA" id="ARBA00022840"/>
    </source>
</evidence>
<evidence type="ECO:0000256" key="12">
    <source>
        <dbReference type="ARBA" id="ARBA00078531"/>
    </source>
</evidence>
<keyword evidence="4" id="KW-0067">ATP-binding</keyword>
<dbReference type="GO" id="GO:0061605">
    <property type="term" value="F:molybdopterin-synthase adenylyltransferase activity"/>
    <property type="evidence" value="ECO:0007669"/>
    <property type="project" value="UniProtKB-EC"/>
</dbReference>
<organism evidence="16 17">
    <name type="scientific">Paracoccus salipaludis</name>
    <dbReference type="NCBI Taxonomy" id="2032623"/>
    <lineage>
        <taxon>Bacteria</taxon>
        <taxon>Pseudomonadati</taxon>
        <taxon>Pseudomonadota</taxon>
        <taxon>Alphaproteobacteria</taxon>
        <taxon>Rhodobacterales</taxon>
        <taxon>Paracoccaceae</taxon>
        <taxon>Paracoccus</taxon>
    </lineage>
</organism>
<evidence type="ECO:0000256" key="9">
    <source>
        <dbReference type="ARBA" id="ARBA00073635"/>
    </source>
</evidence>
<keyword evidence="17" id="KW-1185">Reference proteome</keyword>
<proteinExistence type="inferred from homology"/>
<dbReference type="GO" id="GO:0008641">
    <property type="term" value="F:ubiquitin-like modifier activating enzyme activity"/>
    <property type="evidence" value="ECO:0007669"/>
    <property type="project" value="InterPro"/>
</dbReference>
<dbReference type="GO" id="GO:0005829">
    <property type="term" value="C:cytosol"/>
    <property type="evidence" value="ECO:0007669"/>
    <property type="project" value="TreeGrafter"/>
</dbReference>
<feature type="region of interest" description="Disordered" evidence="13">
    <location>
        <begin position="85"/>
        <end position="125"/>
    </location>
</feature>
<dbReference type="RefSeq" id="WP_095638355.1">
    <property type="nucleotide sequence ID" value="NZ_NSJZ01000001.1"/>
</dbReference>
<dbReference type="CDD" id="cd00757">
    <property type="entry name" value="ThiF_MoeB_HesA_family"/>
    <property type="match status" value="1"/>
</dbReference>
<keyword evidence="14" id="KW-1133">Transmembrane helix</keyword>
<comment type="caution">
    <text evidence="16">The sequence shown here is derived from an EMBL/GenBank/DDBJ whole genome shotgun (WGS) entry which is preliminary data.</text>
</comment>
<evidence type="ECO:0000313" key="17">
    <source>
        <dbReference type="Proteomes" id="UP000218023"/>
    </source>
</evidence>
<dbReference type="SUPFAM" id="SSF69572">
    <property type="entry name" value="Activating enzymes of the ubiquitin-like proteins"/>
    <property type="match status" value="1"/>
</dbReference>
<feature type="domain" description="THIF-type NAD/FAD binding fold" evidence="15">
    <location>
        <begin position="133"/>
        <end position="373"/>
    </location>
</feature>
<evidence type="ECO:0000256" key="2">
    <source>
        <dbReference type="ARBA" id="ARBA00022679"/>
    </source>
</evidence>
<dbReference type="Proteomes" id="UP000218023">
    <property type="component" value="Unassembled WGS sequence"/>
</dbReference>
<keyword evidence="14" id="KW-0472">Membrane</keyword>
<keyword evidence="2" id="KW-0808">Transferase</keyword>
<evidence type="ECO:0000313" key="16">
    <source>
        <dbReference type="EMBL" id="PAU98635.1"/>
    </source>
</evidence>
<keyword evidence="14" id="KW-0812">Transmembrane</keyword>
<gene>
    <name evidence="16" type="ORF">CK240_00315</name>
</gene>
<dbReference type="AlphaFoldDB" id="A0A2A2GP14"/>
<evidence type="ECO:0000256" key="13">
    <source>
        <dbReference type="SAM" id="MobiDB-lite"/>
    </source>
</evidence>
<dbReference type="EMBL" id="NSJZ01000001">
    <property type="protein sequence ID" value="PAU98635.1"/>
    <property type="molecule type" value="Genomic_DNA"/>
</dbReference>
<comment type="catalytic activity">
    <reaction evidence="5">
        <text>[molybdopterin-synthase sulfur-carrier protein]-C-terminal Gly-Gly + ATP + H(+) = [molybdopterin-synthase sulfur-carrier protein]-C-terminal Gly-Gly-AMP + diphosphate</text>
        <dbReference type="Rhea" id="RHEA:43616"/>
        <dbReference type="Rhea" id="RHEA-COMP:12159"/>
        <dbReference type="Rhea" id="RHEA-COMP:12202"/>
        <dbReference type="ChEBI" id="CHEBI:15378"/>
        <dbReference type="ChEBI" id="CHEBI:30616"/>
        <dbReference type="ChEBI" id="CHEBI:33019"/>
        <dbReference type="ChEBI" id="CHEBI:90618"/>
        <dbReference type="ChEBI" id="CHEBI:90778"/>
        <dbReference type="EC" id="2.7.7.80"/>
    </reaction>
</comment>
<dbReference type="NCBIfam" id="NF004281">
    <property type="entry name" value="PRK05690.1"/>
    <property type="match status" value="1"/>
</dbReference>
<evidence type="ECO:0000259" key="15">
    <source>
        <dbReference type="Pfam" id="PF00899"/>
    </source>
</evidence>
<protein>
    <recommendedName>
        <fullName evidence="9">Molybdopterin-synthase adenylyltransferase</fullName>
        <ecNumber evidence="8">2.7.7.80</ecNumber>
    </recommendedName>
    <alternativeName>
        <fullName evidence="12">MoaD protein adenylase</fullName>
    </alternativeName>
    <alternativeName>
        <fullName evidence="10">Molybdopterin-converting factor subunit 1 adenylase</fullName>
    </alternativeName>
    <alternativeName>
        <fullName evidence="11">Sulfur carrier protein MoaD adenylyltransferase</fullName>
    </alternativeName>
</protein>
<evidence type="ECO:0000256" key="7">
    <source>
        <dbReference type="ARBA" id="ARBA00063809"/>
    </source>
</evidence>
<evidence type="ECO:0000256" key="8">
    <source>
        <dbReference type="ARBA" id="ARBA00066884"/>
    </source>
</evidence>
<comment type="function">
    <text evidence="6">Catalyzes the adenylation by ATP of the carboxyl group of the C-terminal glycine of sulfur carrier protein MoaD.</text>
</comment>
<dbReference type="PANTHER" id="PTHR10953">
    <property type="entry name" value="UBIQUITIN-ACTIVATING ENZYME E1"/>
    <property type="match status" value="1"/>
</dbReference>
<dbReference type="EC" id="2.7.7.80" evidence="8"/>
<comment type="similarity">
    <text evidence="1">Belongs to the HesA/MoeB/ThiF family.</text>
</comment>
<comment type="subunit">
    <text evidence="7">Homodimer. Forms a stable heterotetrameric complex of 2 MoeB and 2 MoaD during adenylation of MoaD.</text>
</comment>
<evidence type="ECO:0000256" key="5">
    <source>
        <dbReference type="ARBA" id="ARBA00052218"/>
    </source>
</evidence>
<keyword evidence="3" id="KW-0547">Nucleotide-binding</keyword>
<accession>A0A2A2GP14</accession>
<sequence>MLWTLLLVVAGIVVIRRFGAGVLAAVLAAVWLAGVAGLWQRHQAGQALLPSDLWVPAAGLAALAAGYAALIGRLRSRARARQPVGSGVAAARPRGRAEPPAPPPVSQAGSAPAGEVAPADPTQPLSDAELDRYARHIVLREIGGAGQRRLRASRVLVVGAGGLGAPVLMYLAAAGVGRITVADDDTVGLSNLQRQVIFSTADIDRPKVQAAAEALNRLNPHVGVTALARRIGTGDADLVAGHDLVIDGTDSFASRQAINAACVAAGVPLLAGSIAQWEGQVALYDPARGAPCLACVFPEPPAPGLALSCAEAGVVGALPGVVGSLMALEAIKELAGIPQNGTGAGLRGRMLILDGLWGDTRTVSLPRRPGCPVCGAEDTST</sequence>
<evidence type="ECO:0000256" key="1">
    <source>
        <dbReference type="ARBA" id="ARBA00009919"/>
    </source>
</evidence>
<dbReference type="FunFam" id="3.40.50.720:FF:000033">
    <property type="entry name" value="Adenylyltransferase and sulfurtransferase MOCS3"/>
    <property type="match status" value="1"/>
</dbReference>
<evidence type="ECO:0000256" key="14">
    <source>
        <dbReference type="SAM" id="Phobius"/>
    </source>
</evidence>
<dbReference type="OrthoDB" id="9804286at2"/>
<dbReference type="InterPro" id="IPR035985">
    <property type="entry name" value="Ubiquitin-activating_enz"/>
</dbReference>
<dbReference type="GO" id="GO:0004792">
    <property type="term" value="F:thiosulfate-cyanide sulfurtransferase activity"/>
    <property type="evidence" value="ECO:0007669"/>
    <property type="project" value="TreeGrafter"/>
</dbReference>
<evidence type="ECO:0000256" key="6">
    <source>
        <dbReference type="ARBA" id="ARBA00055169"/>
    </source>
</evidence>
<dbReference type="GO" id="GO:0005524">
    <property type="term" value="F:ATP binding"/>
    <property type="evidence" value="ECO:0007669"/>
    <property type="project" value="UniProtKB-KW"/>
</dbReference>
<dbReference type="Gene3D" id="3.40.50.720">
    <property type="entry name" value="NAD(P)-binding Rossmann-like Domain"/>
    <property type="match status" value="1"/>
</dbReference>
<dbReference type="GO" id="GO:0008146">
    <property type="term" value="F:sulfotransferase activity"/>
    <property type="evidence" value="ECO:0007669"/>
    <property type="project" value="TreeGrafter"/>
</dbReference>
<evidence type="ECO:0000256" key="3">
    <source>
        <dbReference type="ARBA" id="ARBA00022741"/>
    </source>
</evidence>
<dbReference type="Pfam" id="PF00899">
    <property type="entry name" value="ThiF"/>
    <property type="match status" value="1"/>
</dbReference>
<evidence type="ECO:0000256" key="11">
    <source>
        <dbReference type="ARBA" id="ARBA00075328"/>
    </source>
</evidence>
<dbReference type="PANTHER" id="PTHR10953:SF102">
    <property type="entry name" value="ADENYLYLTRANSFERASE AND SULFURTRANSFERASE MOCS3"/>
    <property type="match status" value="1"/>
</dbReference>
<reference evidence="16 17" key="1">
    <citation type="submission" date="2017-09" db="EMBL/GenBank/DDBJ databases">
        <title>Paracoccus alkalisoli sp. nov., isolated from saline alkaline soil.</title>
        <authorList>
            <person name="Dong X."/>
            <person name="Zhang G."/>
        </authorList>
    </citation>
    <scope>NUCLEOTIDE SEQUENCE [LARGE SCALE GENOMIC DNA]</scope>
    <source>
        <strain evidence="16 17">WN007</strain>
    </source>
</reference>
<dbReference type="InterPro" id="IPR045886">
    <property type="entry name" value="ThiF/MoeB/HesA"/>
</dbReference>
<evidence type="ECO:0000256" key="10">
    <source>
        <dbReference type="ARBA" id="ARBA00075110"/>
    </source>
</evidence>
<feature type="transmembrane region" description="Helical" evidence="14">
    <location>
        <begin position="155"/>
        <end position="173"/>
    </location>
</feature>
<feature type="transmembrane region" description="Helical" evidence="14">
    <location>
        <begin position="53"/>
        <end position="72"/>
    </location>
</feature>
<dbReference type="InterPro" id="IPR000594">
    <property type="entry name" value="ThiF_NAD_FAD-bd"/>
</dbReference>
<name>A0A2A2GP14_9RHOB</name>